<dbReference type="PANTHER" id="PTHR47245">
    <property type="entry name" value="PEPTIDYLPROLYL ISOMERASE"/>
    <property type="match status" value="1"/>
</dbReference>
<dbReference type="EMBL" id="CZVV01000031">
    <property type="protein sequence ID" value="CUS99960.1"/>
    <property type="molecule type" value="Genomic_DNA"/>
</dbReference>
<evidence type="ECO:0000256" key="4">
    <source>
        <dbReference type="ARBA" id="ARBA00023110"/>
    </source>
</evidence>
<accession>A0A916LJ65</accession>
<reference evidence="7 8" key="1">
    <citation type="submission" date="2015-11" db="EMBL/GenBank/DDBJ databases">
        <authorList>
            <person name="Varghese N."/>
        </authorList>
    </citation>
    <scope>NUCLEOTIDE SEQUENCE [LARGE SCALE GENOMIC DNA]</scope>
    <source>
        <strain evidence="7 8">JGI-25</strain>
    </source>
</reference>
<proteinExistence type="predicted"/>
<dbReference type="EC" id="5.2.1.8" evidence="2"/>
<dbReference type="InterPro" id="IPR046357">
    <property type="entry name" value="PPIase_dom_sf"/>
</dbReference>
<keyword evidence="5" id="KW-0413">Isomerase</keyword>
<dbReference type="RefSeq" id="WP_072263765.1">
    <property type="nucleotide sequence ID" value="NZ_CZVV01000031.1"/>
</dbReference>
<dbReference type="PROSITE" id="PS51257">
    <property type="entry name" value="PROKAR_LIPOPROTEIN"/>
    <property type="match status" value="1"/>
</dbReference>
<dbReference type="GO" id="GO:0003755">
    <property type="term" value="F:peptidyl-prolyl cis-trans isomerase activity"/>
    <property type="evidence" value="ECO:0007669"/>
    <property type="project" value="UniProtKB-KW"/>
</dbReference>
<dbReference type="Gene3D" id="1.10.4030.10">
    <property type="entry name" value="Porin chaperone SurA, peptide-binding domain"/>
    <property type="match status" value="1"/>
</dbReference>
<evidence type="ECO:0000313" key="7">
    <source>
        <dbReference type="EMBL" id="CUS99960.1"/>
    </source>
</evidence>
<evidence type="ECO:0000256" key="1">
    <source>
        <dbReference type="ARBA" id="ARBA00000971"/>
    </source>
</evidence>
<dbReference type="InterPro" id="IPR027304">
    <property type="entry name" value="Trigger_fact/SurA_dom_sf"/>
</dbReference>
<evidence type="ECO:0000256" key="3">
    <source>
        <dbReference type="ARBA" id="ARBA00022729"/>
    </source>
</evidence>
<dbReference type="InterPro" id="IPR050245">
    <property type="entry name" value="PrsA_foldase"/>
</dbReference>
<comment type="caution">
    <text evidence="7">The sequence shown here is derived from an EMBL/GenBank/DDBJ whole genome shotgun (WGS) entry which is preliminary data.</text>
</comment>
<dbReference type="Pfam" id="PF13145">
    <property type="entry name" value="Rotamase_2"/>
    <property type="match status" value="1"/>
</dbReference>
<comment type="catalytic activity">
    <reaction evidence="1">
        <text>[protein]-peptidylproline (omega=180) = [protein]-peptidylproline (omega=0)</text>
        <dbReference type="Rhea" id="RHEA:16237"/>
        <dbReference type="Rhea" id="RHEA-COMP:10747"/>
        <dbReference type="Rhea" id="RHEA-COMP:10748"/>
        <dbReference type="ChEBI" id="CHEBI:83833"/>
        <dbReference type="ChEBI" id="CHEBI:83834"/>
        <dbReference type="EC" id="5.2.1.8"/>
    </reaction>
</comment>
<dbReference type="AlphaFoldDB" id="A0A916LJ65"/>
<protein>
    <recommendedName>
        <fullName evidence="2">peptidylprolyl isomerase</fullName>
        <ecNumber evidence="2">5.2.1.8</ecNumber>
    </recommendedName>
</protein>
<dbReference type="Proteomes" id="UP000243105">
    <property type="component" value="Unassembled WGS sequence"/>
</dbReference>
<sequence>MRKHLKKFLIVSLVLILIGCGKKNADKDYIARVENEYLLKSDLAGLDSNFVKSYIDAWINNNLLYIEAIEQGYKANDKIERMVSEFRKSLIIKNFIQNEILHKAMKISEQEVEEFYQKHQDEFILDRPFVKIGYVKFSSRADAGSLRSKILREKNFKSAVEGLSKEQGIVEIVPERYYDQFSIPSGELWRVAWSLNKNEISFPVRVGDNYFLIFLYEKREAGSKADFELVAEDVRERAIVEKQNLLLDSLITRLKRKYYYEVKW</sequence>
<dbReference type="PANTHER" id="PTHR47245:SF1">
    <property type="entry name" value="FOLDASE PROTEIN PRSA"/>
    <property type="match status" value="1"/>
</dbReference>
<evidence type="ECO:0000256" key="5">
    <source>
        <dbReference type="ARBA" id="ARBA00023235"/>
    </source>
</evidence>
<dbReference type="Gene3D" id="3.10.50.40">
    <property type="match status" value="1"/>
</dbReference>
<name>A0A916LJ65_KRYT1</name>
<keyword evidence="4" id="KW-0697">Rotamase</keyword>
<organism evidence="7 8">
    <name type="scientific">Kryptobacter tengchongensis</name>
    <dbReference type="NCBI Taxonomy" id="1643429"/>
    <lineage>
        <taxon>Bacteria</taxon>
        <taxon>Pseudomonadati</taxon>
        <taxon>Candidatus Kryptoniota</taxon>
        <taxon>Candidatus Kryptobacter</taxon>
    </lineage>
</organism>
<keyword evidence="3" id="KW-0732">Signal</keyword>
<gene>
    <name evidence="7" type="ORF">JGI25_00660</name>
</gene>
<dbReference type="InterPro" id="IPR000297">
    <property type="entry name" value="PPIase_PpiC"/>
</dbReference>
<evidence type="ECO:0000259" key="6">
    <source>
        <dbReference type="Pfam" id="PF13145"/>
    </source>
</evidence>
<evidence type="ECO:0000256" key="2">
    <source>
        <dbReference type="ARBA" id="ARBA00013194"/>
    </source>
</evidence>
<dbReference type="SUPFAM" id="SSF109998">
    <property type="entry name" value="Triger factor/SurA peptide-binding domain-like"/>
    <property type="match status" value="1"/>
</dbReference>
<evidence type="ECO:0000313" key="8">
    <source>
        <dbReference type="Proteomes" id="UP000243105"/>
    </source>
</evidence>
<feature type="domain" description="PpiC" evidence="6">
    <location>
        <begin position="107"/>
        <end position="230"/>
    </location>
</feature>